<evidence type="ECO:0000256" key="3">
    <source>
        <dbReference type="ARBA" id="ARBA00022827"/>
    </source>
</evidence>
<dbReference type="InterPro" id="IPR057661">
    <property type="entry name" value="RsdA/BaiN/AoA(So)_Rossmann"/>
</dbReference>
<evidence type="ECO:0000259" key="4">
    <source>
        <dbReference type="Pfam" id="PF03486"/>
    </source>
</evidence>
<evidence type="ECO:0000313" key="6">
    <source>
        <dbReference type="EMBL" id="KGF33153.1"/>
    </source>
</evidence>
<dbReference type="SUPFAM" id="SSF160996">
    <property type="entry name" value="HI0933 insert domain-like"/>
    <property type="match status" value="1"/>
</dbReference>
<dbReference type="InterPro" id="IPR023166">
    <property type="entry name" value="BaiN-like_dom_sf"/>
</dbReference>
<gene>
    <name evidence="6" type="ORF">HMPREF2137_12090</name>
</gene>
<dbReference type="Pfam" id="PF03486">
    <property type="entry name" value="HI0933_like"/>
    <property type="match status" value="1"/>
</dbReference>
<dbReference type="InterPro" id="IPR055178">
    <property type="entry name" value="RsdA/BaiN/AoA(So)-like_dom"/>
</dbReference>
<dbReference type="NCBIfam" id="TIGR00275">
    <property type="entry name" value="aminoacetone oxidase family FAD-binding enzyme"/>
    <property type="match status" value="1"/>
</dbReference>
<name>A0A095ZEP6_9BACT</name>
<keyword evidence="2" id="KW-0285">Flavoprotein</keyword>
<dbReference type="SUPFAM" id="SSF51905">
    <property type="entry name" value="FAD/NAD(P)-binding domain"/>
    <property type="match status" value="1"/>
</dbReference>
<organism evidence="6 7">
    <name type="scientific">Hoylesella buccalis DNF00853</name>
    <dbReference type="NCBI Taxonomy" id="1401074"/>
    <lineage>
        <taxon>Bacteria</taxon>
        <taxon>Pseudomonadati</taxon>
        <taxon>Bacteroidota</taxon>
        <taxon>Bacteroidia</taxon>
        <taxon>Bacteroidales</taxon>
        <taxon>Prevotellaceae</taxon>
        <taxon>Hoylesella</taxon>
    </lineage>
</organism>
<dbReference type="AlphaFoldDB" id="A0A095ZEP6"/>
<dbReference type="InterPro" id="IPR004792">
    <property type="entry name" value="BaiN-like"/>
</dbReference>
<keyword evidence="3" id="KW-0274">FAD</keyword>
<feature type="domain" description="RsdA/BaiN/AoA(So)-like insert" evidence="5">
    <location>
        <begin position="189"/>
        <end position="349"/>
    </location>
</feature>
<dbReference type="PANTHER" id="PTHR42887">
    <property type="entry name" value="OS12G0638800 PROTEIN"/>
    <property type="match status" value="1"/>
</dbReference>
<dbReference type="PANTHER" id="PTHR42887:SF2">
    <property type="entry name" value="OS12G0638800 PROTEIN"/>
    <property type="match status" value="1"/>
</dbReference>
<evidence type="ECO:0000259" key="5">
    <source>
        <dbReference type="Pfam" id="PF22780"/>
    </source>
</evidence>
<comment type="cofactor">
    <cofactor evidence="1">
        <name>FAD</name>
        <dbReference type="ChEBI" id="CHEBI:57692"/>
    </cofactor>
</comment>
<comment type="caution">
    <text evidence="6">The sequence shown here is derived from an EMBL/GenBank/DDBJ whole genome shotgun (WGS) entry which is preliminary data.</text>
</comment>
<accession>A0A095ZEP6</accession>
<dbReference type="Gene3D" id="1.10.8.260">
    <property type="entry name" value="HI0933 insert domain-like"/>
    <property type="match status" value="1"/>
</dbReference>
<dbReference type="InterPro" id="IPR036188">
    <property type="entry name" value="FAD/NAD-bd_sf"/>
</dbReference>
<evidence type="ECO:0000256" key="2">
    <source>
        <dbReference type="ARBA" id="ARBA00022630"/>
    </source>
</evidence>
<feature type="domain" description="RsdA/BaiN/AoA(So)-like Rossmann fold-like" evidence="4">
    <location>
        <begin position="4"/>
        <end position="401"/>
    </location>
</feature>
<evidence type="ECO:0000256" key="1">
    <source>
        <dbReference type="ARBA" id="ARBA00001974"/>
    </source>
</evidence>
<dbReference type="OrthoDB" id="9773233at2"/>
<dbReference type="Gene3D" id="2.40.30.10">
    <property type="entry name" value="Translation factors"/>
    <property type="match status" value="1"/>
</dbReference>
<dbReference type="Proteomes" id="UP000029556">
    <property type="component" value="Unassembled WGS sequence"/>
</dbReference>
<proteinExistence type="predicted"/>
<evidence type="ECO:0000313" key="7">
    <source>
        <dbReference type="Proteomes" id="UP000029556"/>
    </source>
</evidence>
<reference evidence="6 7" key="1">
    <citation type="submission" date="2014-07" db="EMBL/GenBank/DDBJ databases">
        <authorList>
            <person name="McCorrison J."/>
            <person name="Sanka R."/>
            <person name="Torralba M."/>
            <person name="Gillis M."/>
            <person name="Haft D.H."/>
            <person name="Methe B."/>
            <person name="Sutton G."/>
            <person name="Nelson K.E."/>
        </authorList>
    </citation>
    <scope>NUCLEOTIDE SEQUENCE [LARGE SCALE GENOMIC DNA]</scope>
    <source>
        <strain evidence="6 7">DNF00853</strain>
    </source>
</reference>
<dbReference type="PRINTS" id="PR00368">
    <property type="entry name" value="FADPNR"/>
</dbReference>
<dbReference type="RefSeq" id="WP_036874808.1">
    <property type="nucleotide sequence ID" value="NZ_JRNN01000095.1"/>
</dbReference>
<dbReference type="Gene3D" id="3.50.50.60">
    <property type="entry name" value="FAD/NAD(P)-binding domain"/>
    <property type="match status" value="1"/>
</dbReference>
<dbReference type="Pfam" id="PF22780">
    <property type="entry name" value="HI0933_like_1st"/>
    <property type="match status" value="1"/>
</dbReference>
<dbReference type="EMBL" id="JRNN01000095">
    <property type="protein sequence ID" value="KGF33153.1"/>
    <property type="molecule type" value="Genomic_DNA"/>
</dbReference>
<sequence length="427" mass="46969">MLSIAVIGGGAAGFMAAITAKRQMPNANVCIFEKGKKVLAKVAVTGGGRCNITNSFAQVTDLKQAYPRGDKLMKRLFKVFGYQDAYKWFEDNGVKLTTQADQCVFPQSQTSQSVIDCLVGLAQQWGVDINTEHCVKKITPLENGDIKLYFARQEPLVFNRAAITAGGSPHAEQLQYLSDIGHKIEPPCASLFTFSIKEQRLTELMGTCVDPVYLSIPGTKLRSEGTLLITHWGLSGPSTLKLSAYAARILNDRNYQFDVSVNWIHTTNTQIVADTLRQTAMANAQKQLNSVRPYMLSARLWNYLIGRAGFSAQQKWNELGSKSINKLTETLTNDTYNVAGKGTWKEEFVTCGGISLKSINLTTLESKACPNLFFAGEVVDVDGITGGFNLQAAWTMGYVVGLNMAKEPSNHQNTTNHVNQKMENIKV</sequence>
<protein>
    <submittedName>
        <fullName evidence="6">Flavoprotein</fullName>
    </submittedName>
</protein>